<organism evidence="2 3">
    <name type="scientific">Dysgonomonas alginatilytica</name>
    <dbReference type="NCBI Taxonomy" id="1605892"/>
    <lineage>
        <taxon>Bacteria</taxon>
        <taxon>Pseudomonadati</taxon>
        <taxon>Bacteroidota</taxon>
        <taxon>Bacteroidia</taxon>
        <taxon>Bacteroidales</taxon>
        <taxon>Dysgonomonadaceae</taxon>
        <taxon>Dysgonomonas</taxon>
    </lineage>
</organism>
<comment type="caution">
    <text evidence="2">The sequence shown here is derived from an EMBL/GenBank/DDBJ whole genome shotgun (WGS) entry which is preliminary data.</text>
</comment>
<dbReference type="AlphaFoldDB" id="A0A2V3PPH4"/>
<accession>A0A2V3PPH4</accession>
<dbReference type="OrthoDB" id="1002654at2"/>
<proteinExistence type="predicted"/>
<dbReference type="RefSeq" id="WP_110311370.1">
    <property type="nucleotide sequence ID" value="NZ_QICL01000018.1"/>
</dbReference>
<evidence type="ECO:0000313" key="3">
    <source>
        <dbReference type="Proteomes" id="UP000247973"/>
    </source>
</evidence>
<keyword evidence="3" id="KW-1185">Reference proteome</keyword>
<gene>
    <name evidence="2" type="ORF">CLV62_11895</name>
</gene>
<dbReference type="EMBL" id="QICL01000018">
    <property type="protein sequence ID" value="PXV62706.1"/>
    <property type="molecule type" value="Genomic_DNA"/>
</dbReference>
<name>A0A2V3PPH4_9BACT</name>
<evidence type="ECO:0000256" key="1">
    <source>
        <dbReference type="SAM" id="Coils"/>
    </source>
</evidence>
<evidence type="ECO:0008006" key="4">
    <source>
        <dbReference type="Google" id="ProtNLM"/>
    </source>
</evidence>
<reference evidence="2 3" key="1">
    <citation type="submission" date="2018-03" db="EMBL/GenBank/DDBJ databases">
        <title>Genomic Encyclopedia of Archaeal and Bacterial Type Strains, Phase II (KMG-II): from individual species to whole genera.</title>
        <authorList>
            <person name="Goeker M."/>
        </authorList>
    </citation>
    <scope>NUCLEOTIDE SEQUENCE [LARGE SCALE GENOMIC DNA]</scope>
    <source>
        <strain evidence="2 3">DSM 100214</strain>
    </source>
</reference>
<sequence>MNKVYLLASRQTIDKDQQAVAINQIIRMEGYSYDKYVVYDITQDRWGVHYHLINLRTFHFDTSEIIRPLSQKFGIGMYYDEHNIVFKTDEEVDEILAKAKEQEAKEQEEEQREKERIEAVKVIGRQWLKDNLPMDAKAIIIAHLKQDESDSQTDYFASRTVRTVILGFSKHKRDIFSEMRKCASNFEETAYLAEYNEEYEHREKYSMGAGYYLGESSYHGWIIEKETFSDCERAIERFAYIAGCPDGAYIKSTSVKASKAEPQEQTNPQSTIQISNEKLQFEIVDYSEKAIALFGDTKEIKDLLKAMGGKFNPRLTHNDEKQAGWIFSKSKRSELNTILNLKA</sequence>
<dbReference type="Proteomes" id="UP000247973">
    <property type="component" value="Unassembled WGS sequence"/>
</dbReference>
<evidence type="ECO:0000313" key="2">
    <source>
        <dbReference type="EMBL" id="PXV62706.1"/>
    </source>
</evidence>
<feature type="coiled-coil region" evidence="1">
    <location>
        <begin position="92"/>
        <end position="120"/>
    </location>
</feature>
<protein>
    <recommendedName>
        <fullName evidence="4">Fusion protein</fullName>
    </recommendedName>
</protein>
<keyword evidence="1" id="KW-0175">Coiled coil</keyword>